<evidence type="ECO:0000313" key="7">
    <source>
        <dbReference type="EMBL" id="MBS7813703.1"/>
    </source>
</evidence>
<evidence type="ECO:0000259" key="6">
    <source>
        <dbReference type="Pfam" id="PF00590"/>
    </source>
</evidence>
<dbReference type="Proteomes" id="UP000766336">
    <property type="component" value="Unassembled WGS sequence"/>
</dbReference>
<dbReference type="InterPro" id="IPR006363">
    <property type="entry name" value="Cbl_synth_CobJ/CibH_dom"/>
</dbReference>
<dbReference type="SUPFAM" id="SSF53790">
    <property type="entry name" value="Tetrapyrrole methylase"/>
    <property type="match status" value="1"/>
</dbReference>
<dbReference type="Gene3D" id="3.40.1010.10">
    <property type="entry name" value="Cobalt-precorrin-4 Transmethylase, Domain 1"/>
    <property type="match status" value="1"/>
</dbReference>
<keyword evidence="3 7" id="KW-0489">Methyltransferase</keyword>
<protein>
    <submittedName>
        <fullName evidence="7">Precorrin-3B C(17)-methyltransferase</fullName>
        <ecNumber evidence="7">2.1.1.131</ecNumber>
    </submittedName>
</protein>
<proteinExistence type="predicted"/>
<dbReference type="PANTHER" id="PTHR47036:SF1">
    <property type="entry name" value="COBALT-FACTOR III C(17)-METHYLTRANSFERASE-RELATED"/>
    <property type="match status" value="1"/>
</dbReference>
<keyword evidence="8" id="KW-1185">Reference proteome</keyword>
<comment type="caution">
    <text evidence="7">The sequence shown here is derived from an EMBL/GenBank/DDBJ whole genome shotgun (WGS) entry which is preliminary data.</text>
</comment>
<dbReference type="GO" id="GO:0032259">
    <property type="term" value="P:methylation"/>
    <property type="evidence" value="ECO:0007669"/>
    <property type="project" value="UniProtKB-KW"/>
</dbReference>
<dbReference type="InterPro" id="IPR051810">
    <property type="entry name" value="Precorrin_MeTrfase"/>
</dbReference>
<dbReference type="CDD" id="cd11646">
    <property type="entry name" value="Precorrin_3B_C17_MT"/>
    <property type="match status" value="1"/>
</dbReference>
<dbReference type="PANTHER" id="PTHR47036">
    <property type="entry name" value="COBALT-FACTOR III C(17)-METHYLTRANSFERASE-RELATED"/>
    <property type="match status" value="1"/>
</dbReference>
<dbReference type="InterPro" id="IPR014777">
    <property type="entry name" value="4pyrrole_Mease_sub1"/>
</dbReference>
<dbReference type="Pfam" id="PF00590">
    <property type="entry name" value="TP_methylase"/>
    <property type="match status" value="1"/>
</dbReference>
<feature type="domain" description="Tetrapyrrole methylase" evidence="6">
    <location>
        <begin position="7"/>
        <end position="212"/>
    </location>
</feature>
<dbReference type="NCBIfam" id="TIGR01466">
    <property type="entry name" value="cobJ_cbiH"/>
    <property type="match status" value="1"/>
</dbReference>
<keyword evidence="2" id="KW-0169">Cobalamin biosynthesis</keyword>
<dbReference type="EMBL" id="JAHCDA010000006">
    <property type="protein sequence ID" value="MBS7813703.1"/>
    <property type="molecule type" value="Genomic_DNA"/>
</dbReference>
<name>A0ABS5QJL2_9PROT</name>
<sequence>MSGRLDIVGLGPGRQGLVTPEASAALEAAAAIYGYGPYLDRVPLRADQARHPSDNRVELDRARAALGAAETGRVAMVSGGDPGVFAMAAAVCEAVELGPEAWRAIEIVVHPGITAMLALAARIGAPLGHDFCAISLSDNLKPWPLVERRLAAAAQAGFAMALYNPISRARPWQLGAGLDILRAHLPGETPVIFGRAVMREDEEIRFTTLAEADPAQADMSTCLIIGTAETRVIARPALPPLVYTPRRAPA</sequence>
<dbReference type="EC" id="2.1.1.131" evidence="7"/>
<dbReference type="InterPro" id="IPR014776">
    <property type="entry name" value="4pyrrole_Mease_sub2"/>
</dbReference>
<comment type="pathway">
    <text evidence="1">Cofactor biosynthesis; adenosylcobalamin biosynthesis.</text>
</comment>
<organism evidence="7 8">
    <name type="scientific">Roseococcus pinisoli</name>
    <dbReference type="NCBI Taxonomy" id="2835040"/>
    <lineage>
        <taxon>Bacteria</taxon>
        <taxon>Pseudomonadati</taxon>
        <taxon>Pseudomonadota</taxon>
        <taxon>Alphaproteobacteria</taxon>
        <taxon>Acetobacterales</taxon>
        <taxon>Roseomonadaceae</taxon>
        <taxon>Roseococcus</taxon>
    </lineage>
</organism>
<keyword evidence="5" id="KW-0949">S-adenosyl-L-methionine</keyword>
<evidence type="ECO:0000256" key="1">
    <source>
        <dbReference type="ARBA" id="ARBA00004953"/>
    </source>
</evidence>
<accession>A0ABS5QJL2</accession>
<keyword evidence="4 7" id="KW-0808">Transferase</keyword>
<dbReference type="GO" id="GO:0030789">
    <property type="term" value="F:precorrin-3B C17-methyltransferase activity"/>
    <property type="evidence" value="ECO:0007669"/>
    <property type="project" value="UniProtKB-EC"/>
</dbReference>
<dbReference type="NCBIfam" id="NF004648">
    <property type="entry name" value="PRK05991.1"/>
    <property type="match status" value="1"/>
</dbReference>
<evidence type="ECO:0000313" key="8">
    <source>
        <dbReference type="Proteomes" id="UP000766336"/>
    </source>
</evidence>
<dbReference type="InterPro" id="IPR035996">
    <property type="entry name" value="4pyrrol_Methylase_sf"/>
</dbReference>
<dbReference type="Gene3D" id="3.30.950.10">
    <property type="entry name" value="Methyltransferase, Cobalt-precorrin-4 Transmethylase, Domain 2"/>
    <property type="match status" value="1"/>
</dbReference>
<evidence type="ECO:0000256" key="3">
    <source>
        <dbReference type="ARBA" id="ARBA00022603"/>
    </source>
</evidence>
<evidence type="ECO:0000256" key="5">
    <source>
        <dbReference type="ARBA" id="ARBA00022691"/>
    </source>
</evidence>
<evidence type="ECO:0000256" key="4">
    <source>
        <dbReference type="ARBA" id="ARBA00022679"/>
    </source>
</evidence>
<gene>
    <name evidence="7" type="ORF">KHU32_22375</name>
</gene>
<dbReference type="RefSeq" id="WP_213672411.1">
    <property type="nucleotide sequence ID" value="NZ_JAHCDA010000006.1"/>
</dbReference>
<dbReference type="InterPro" id="IPR000878">
    <property type="entry name" value="4pyrrol_Mease"/>
</dbReference>
<evidence type="ECO:0000256" key="2">
    <source>
        <dbReference type="ARBA" id="ARBA00022573"/>
    </source>
</evidence>
<reference evidence="7 8" key="1">
    <citation type="submission" date="2021-05" db="EMBL/GenBank/DDBJ databases">
        <title>Roseococcus sp. XZZS9, whole genome shotgun sequencing project.</title>
        <authorList>
            <person name="Zhao G."/>
            <person name="Shen L."/>
        </authorList>
    </citation>
    <scope>NUCLEOTIDE SEQUENCE [LARGE SCALE GENOMIC DNA]</scope>
    <source>
        <strain evidence="7 8">XZZS9</strain>
    </source>
</reference>